<keyword evidence="1" id="KW-0560">Oxidoreductase</keyword>
<name>A0A7G9L312_9SPHN</name>
<evidence type="ECO:0000259" key="2">
    <source>
        <dbReference type="Pfam" id="PF01266"/>
    </source>
</evidence>
<proteinExistence type="predicted"/>
<keyword evidence="4" id="KW-1185">Reference proteome</keyword>
<feature type="domain" description="FAD dependent oxidoreductase" evidence="2">
    <location>
        <begin position="5"/>
        <end position="339"/>
    </location>
</feature>
<evidence type="ECO:0000313" key="4">
    <source>
        <dbReference type="Proteomes" id="UP000515861"/>
    </source>
</evidence>
<dbReference type="EMBL" id="CP060697">
    <property type="protein sequence ID" value="QNM83011.1"/>
    <property type="molecule type" value="Genomic_DNA"/>
</dbReference>
<reference evidence="3 4" key="1">
    <citation type="submission" date="2020-08" db="EMBL/GenBank/DDBJ databases">
        <title>Sphingomonas sp. sand1-3 16S ribosomal RNA gene Genome sequencing and assembly.</title>
        <authorList>
            <person name="Kang M."/>
        </authorList>
    </citation>
    <scope>NUCLEOTIDE SEQUENCE [LARGE SCALE GENOMIC DNA]</scope>
    <source>
        <strain evidence="4">sand1-3</strain>
    </source>
</reference>
<protein>
    <submittedName>
        <fullName evidence="3">FAD-binding oxidoreductase</fullName>
    </submittedName>
</protein>
<dbReference type="Proteomes" id="UP000515861">
    <property type="component" value="Chromosome"/>
</dbReference>
<dbReference type="GO" id="GO:0005737">
    <property type="term" value="C:cytoplasm"/>
    <property type="evidence" value="ECO:0007669"/>
    <property type="project" value="TreeGrafter"/>
</dbReference>
<gene>
    <name evidence="3" type="ORF">H8M03_01205</name>
</gene>
<dbReference type="Pfam" id="PF01266">
    <property type="entry name" value="DAO"/>
    <property type="match status" value="1"/>
</dbReference>
<dbReference type="Gene3D" id="3.50.50.60">
    <property type="entry name" value="FAD/NAD(P)-binding domain"/>
    <property type="match status" value="1"/>
</dbReference>
<dbReference type="GO" id="GO:0016491">
    <property type="term" value="F:oxidoreductase activity"/>
    <property type="evidence" value="ECO:0007669"/>
    <property type="project" value="UniProtKB-KW"/>
</dbReference>
<dbReference type="PANTHER" id="PTHR13847">
    <property type="entry name" value="SARCOSINE DEHYDROGENASE-RELATED"/>
    <property type="match status" value="1"/>
</dbReference>
<dbReference type="SUPFAM" id="SSF51905">
    <property type="entry name" value="FAD/NAD(P)-binding domain"/>
    <property type="match status" value="1"/>
</dbReference>
<dbReference type="InterPro" id="IPR006076">
    <property type="entry name" value="FAD-dep_OxRdtase"/>
</dbReference>
<sequence>MLDCDVLIVGGGIAGASLGAELAPRACVLIVEAESLCGTHATGRSAAFWLESYGGPVVSPLSTASRPFLDAPPADFSDRGFLRTRGDVHLTRDALPVLPEGIESRVMERDELERVIPGIRPQWRRALFEPGCADIDVAGLHAAYLRAFRKRGGTVRTDATLRQARREGGAWAATMADGSTVSAGVIVNAAGAWADPVATACGVAPIGIAPKRRTMVQLRVGRTGLRDLPLVDDAGGTFYFKGESDNSVWLSPHDEIATGPCDAAPEEVDVAIAIDRFQQVVDWPVEAVERKWAGLRSFAPDRVPVYGFDPDVDGFFWCVGQGGFGIQTAPAAARMTAALLLGRAPDAMVEAIDPAPFSPARFR</sequence>
<organism evidence="3 4">
    <name type="scientific">Sphingomonas sabuli</name>
    <dbReference type="NCBI Taxonomy" id="2764186"/>
    <lineage>
        <taxon>Bacteria</taxon>
        <taxon>Pseudomonadati</taxon>
        <taxon>Pseudomonadota</taxon>
        <taxon>Alphaproteobacteria</taxon>
        <taxon>Sphingomonadales</taxon>
        <taxon>Sphingomonadaceae</taxon>
        <taxon>Sphingomonas</taxon>
    </lineage>
</organism>
<evidence type="ECO:0000256" key="1">
    <source>
        <dbReference type="ARBA" id="ARBA00023002"/>
    </source>
</evidence>
<dbReference type="KEGG" id="ssau:H8M03_01205"/>
<dbReference type="PANTHER" id="PTHR13847:SF287">
    <property type="entry name" value="FAD-DEPENDENT OXIDOREDUCTASE DOMAIN-CONTAINING PROTEIN 1"/>
    <property type="match status" value="1"/>
</dbReference>
<accession>A0A7G9L312</accession>
<dbReference type="RefSeq" id="WP_187479966.1">
    <property type="nucleotide sequence ID" value="NZ_CP060697.1"/>
</dbReference>
<dbReference type="InterPro" id="IPR036188">
    <property type="entry name" value="FAD/NAD-bd_sf"/>
</dbReference>
<dbReference type="Gene3D" id="3.30.9.10">
    <property type="entry name" value="D-Amino Acid Oxidase, subunit A, domain 2"/>
    <property type="match status" value="1"/>
</dbReference>
<dbReference type="AlphaFoldDB" id="A0A7G9L312"/>
<evidence type="ECO:0000313" key="3">
    <source>
        <dbReference type="EMBL" id="QNM83011.1"/>
    </source>
</evidence>